<dbReference type="Proteomes" id="UP000719412">
    <property type="component" value="Unassembled WGS sequence"/>
</dbReference>
<proteinExistence type="predicted"/>
<name>A0A8J6HID8_TENMO</name>
<keyword evidence="2" id="KW-1185">Reference proteome</keyword>
<sequence>MSKLFRVKIISEKLSDIIIKKFCGENKRNGGLSRHFVNLFVLTAFTQKDLGQQIFGVSNFPVYVDKRNELIPWVAARPFSCRNVEFYSFPYIGKQILVNYWQHPDINRNSLPERLFLHRLKFAPHLYTFAPKATEQIGAFSFQIIARNENQSPAGVNFFINVMDSSGEKFKRKHPTSESFAETPDICLRTPRGDCRFLTLKTKSCSAQKIITPRSSSDTLWVEQKSRNKPYTNRHFGGTLLVIVDRNTDGVPWWIPGQISVVPRASLNDNRDGRPSFGGLNQIISTGLLPSIPSLSALVGCCGVSTSSARDGNPVRSPTHKNYSRASPAVTSFIRKLLSNSRNGLFRDSHYRRPLFRLAFIKLNKLLDKKPCQRQFDIFNKAGGIPVVDLSGYTPLLMVRFVQRYRPSRDVLVVHQSHTPPTGQRHTSSPRTCPSPDAITEIKTASLPPGRQSFLLARVLR</sequence>
<evidence type="ECO:0000313" key="1">
    <source>
        <dbReference type="EMBL" id="KAH0815205.1"/>
    </source>
</evidence>
<dbReference type="EMBL" id="JABDTM020023422">
    <property type="protein sequence ID" value="KAH0815205.1"/>
    <property type="molecule type" value="Genomic_DNA"/>
</dbReference>
<reference evidence="1" key="2">
    <citation type="submission" date="2021-08" db="EMBL/GenBank/DDBJ databases">
        <authorList>
            <person name="Eriksson T."/>
        </authorList>
    </citation>
    <scope>NUCLEOTIDE SEQUENCE</scope>
    <source>
        <strain evidence="1">Stoneville</strain>
        <tissue evidence="1">Whole head</tissue>
    </source>
</reference>
<reference evidence="1" key="1">
    <citation type="journal article" date="2020" name="J Insects Food Feed">
        <title>The yellow mealworm (Tenebrio molitor) genome: a resource for the emerging insects as food and feed industry.</title>
        <authorList>
            <person name="Eriksson T."/>
            <person name="Andere A."/>
            <person name="Kelstrup H."/>
            <person name="Emery V."/>
            <person name="Picard C."/>
        </authorList>
    </citation>
    <scope>NUCLEOTIDE SEQUENCE</scope>
    <source>
        <strain evidence="1">Stoneville</strain>
        <tissue evidence="1">Whole head</tissue>
    </source>
</reference>
<gene>
    <name evidence="1" type="ORF">GEV33_007585</name>
</gene>
<protein>
    <submittedName>
        <fullName evidence="1">Uncharacterized protein</fullName>
    </submittedName>
</protein>
<comment type="caution">
    <text evidence="1">The sequence shown here is derived from an EMBL/GenBank/DDBJ whole genome shotgun (WGS) entry which is preliminary data.</text>
</comment>
<dbReference type="AlphaFoldDB" id="A0A8J6HID8"/>
<accession>A0A8J6HID8</accession>
<evidence type="ECO:0000313" key="2">
    <source>
        <dbReference type="Proteomes" id="UP000719412"/>
    </source>
</evidence>
<organism evidence="1 2">
    <name type="scientific">Tenebrio molitor</name>
    <name type="common">Yellow mealworm beetle</name>
    <dbReference type="NCBI Taxonomy" id="7067"/>
    <lineage>
        <taxon>Eukaryota</taxon>
        <taxon>Metazoa</taxon>
        <taxon>Ecdysozoa</taxon>
        <taxon>Arthropoda</taxon>
        <taxon>Hexapoda</taxon>
        <taxon>Insecta</taxon>
        <taxon>Pterygota</taxon>
        <taxon>Neoptera</taxon>
        <taxon>Endopterygota</taxon>
        <taxon>Coleoptera</taxon>
        <taxon>Polyphaga</taxon>
        <taxon>Cucujiformia</taxon>
        <taxon>Tenebrionidae</taxon>
        <taxon>Tenebrio</taxon>
    </lineage>
</organism>